<dbReference type="Pfam" id="PF13746">
    <property type="entry name" value="Fer4_18"/>
    <property type="match status" value="1"/>
</dbReference>
<evidence type="ECO:0000313" key="10">
    <source>
        <dbReference type="Proteomes" id="UP001596542"/>
    </source>
</evidence>
<dbReference type="Gene3D" id="1.10.1060.10">
    <property type="entry name" value="Alpha-helical ferredoxin"/>
    <property type="match status" value="1"/>
</dbReference>
<evidence type="ECO:0000256" key="1">
    <source>
        <dbReference type="ARBA" id="ARBA00022448"/>
    </source>
</evidence>
<feature type="transmembrane region" description="Helical" evidence="7">
    <location>
        <begin position="190"/>
        <end position="207"/>
    </location>
</feature>
<gene>
    <name evidence="9" type="primary">ccoG</name>
    <name evidence="9" type="ORF">ACFQPC_05585</name>
</gene>
<keyword evidence="6" id="KW-0411">Iron-sulfur</keyword>
<dbReference type="InterPro" id="IPR051684">
    <property type="entry name" value="Electron_Trans/Redox"/>
</dbReference>
<dbReference type="InterPro" id="IPR014116">
    <property type="entry name" value="Cyt_c_oxidase_cbb3_FixG"/>
</dbReference>
<evidence type="ECO:0000256" key="5">
    <source>
        <dbReference type="ARBA" id="ARBA00023004"/>
    </source>
</evidence>
<keyword evidence="5" id="KW-0408">Iron</keyword>
<dbReference type="Pfam" id="PF11614">
    <property type="entry name" value="FixG_C"/>
    <property type="match status" value="1"/>
</dbReference>
<evidence type="ECO:0000256" key="7">
    <source>
        <dbReference type="SAM" id="Phobius"/>
    </source>
</evidence>
<sequence length="466" mass="52403">MKNSKPEVSVIKMYAAREEIYPRETTGRYASLRWLCVWLTQLAFYGLPWLSWNGRQALLFDLAARKFYIFGIVLWPQDFIYLAVLLIICAYLLFLVTAIAGRVWCGFSCPQTVYTEIFLWIERVIEGKRSARMRLDKQPASLAKLAKKSAKHMAWGAVALWTGFTFVGYFTPIRELAQQVVALTLGPWQMFWVLFYSFATYGNAGWLREQVCKYMCPYARFQSSMFDKDSLIISYDRKRGEPRGMSNKRSAAAGLSFGACIDCSMCVQVCPVGIDIRDGLQYECIGCAACVDACNSVMDKIGSARGLVRYTTDNALANNLSVKEVRRRALRPRVLIYGAILAAIVIVFFTALTMRTPLKLDVIRDRGAMGREVEDGMIENVYRLQIMNTSEQAHQYKISVSGIESLELATPDEVSLQGTETRAVPVRVRAAAGHGEPGSNEISFSLQAVDDASLRVTEHAVFFVPR</sequence>
<dbReference type="InterPro" id="IPR013783">
    <property type="entry name" value="Ig-like_fold"/>
</dbReference>
<proteinExistence type="predicted"/>
<keyword evidence="7" id="KW-0472">Membrane</keyword>
<feature type="domain" description="4Fe-4S ferredoxin-type" evidence="8">
    <location>
        <begin position="251"/>
        <end position="279"/>
    </location>
</feature>
<keyword evidence="2" id="KW-0004">4Fe-4S</keyword>
<dbReference type="SUPFAM" id="SSF54862">
    <property type="entry name" value="4Fe-4S ferredoxins"/>
    <property type="match status" value="1"/>
</dbReference>
<dbReference type="RefSeq" id="WP_382270666.1">
    <property type="nucleotide sequence ID" value="NZ_JBHTBU010000001.1"/>
</dbReference>
<comment type="caution">
    <text evidence="9">The sequence shown here is derived from an EMBL/GenBank/DDBJ whole genome shotgun (WGS) entry which is preliminary data.</text>
</comment>
<dbReference type="InterPro" id="IPR032879">
    <property type="entry name" value="FixG_C"/>
</dbReference>
<accession>A0ABW2I988</accession>
<dbReference type="EMBL" id="JBHTBU010000001">
    <property type="protein sequence ID" value="MFC7287506.1"/>
    <property type="molecule type" value="Genomic_DNA"/>
</dbReference>
<dbReference type="PROSITE" id="PS00198">
    <property type="entry name" value="4FE4S_FER_1"/>
    <property type="match status" value="1"/>
</dbReference>
<organism evidence="9 10">
    <name type="scientific">Herminiimonas glaciei</name>
    <dbReference type="NCBI Taxonomy" id="523788"/>
    <lineage>
        <taxon>Bacteria</taxon>
        <taxon>Pseudomonadati</taxon>
        <taxon>Pseudomonadota</taxon>
        <taxon>Betaproteobacteria</taxon>
        <taxon>Burkholderiales</taxon>
        <taxon>Oxalobacteraceae</taxon>
        <taxon>Herminiimonas</taxon>
    </lineage>
</organism>
<keyword evidence="4" id="KW-0249">Electron transport</keyword>
<dbReference type="PROSITE" id="PS51379">
    <property type="entry name" value="4FE4S_FER_2"/>
    <property type="match status" value="1"/>
</dbReference>
<keyword evidence="7" id="KW-1133">Transmembrane helix</keyword>
<keyword evidence="3" id="KW-0479">Metal-binding</keyword>
<evidence type="ECO:0000313" key="9">
    <source>
        <dbReference type="EMBL" id="MFC7287506.1"/>
    </source>
</evidence>
<evidence type="ECO:0000256" key="6">
    <source>
        <dbReference type="ARBA" id="ARBA00023014"/>
    </source>
</evidence>
<keyword evidence="1" id="KW-0813">Transport</keyword>
<feature type="transmembrane region" description="Helical" evidence="7">
    <location>
        <begin position="79"/>
        <end position="100"/>
    </location>
</feature>
<dbReference type="InterPro" id="IPR009051">
    <property type="entry name" value="Helical_ferredxn"/>
</dbReference>
<dbReference type="Proteomes" id="UP001596542">
    <property type="component" value="Unassembled WGS sequence"/>
</dbReference>
<keyword evidence="10" id="KW-1185">Reference proteome</keyword>
<evidence type="ECO:0000256" key="4">
    <source>
        <dbReference type="ARBA" id="ARBA00022982"/>
    </source>
</evidence>
<dbReference type="InterPro" id="IPR017896">
    <property type="entry name" value="4Fe4S_Fe-S-bd"/>
</dbReference>
<protein>
    <submittedName>
        <fullName evidence="9">Cytochrome c oxidase accessory protein CcoG</fullName>
    </submittedName>
</protein>
<dbReference type="Pfam" id="PF12801">
    <property type="entry name" value="Fer4_5"/>
    <property type="match status" value="1"/>
</dbReference>
<name>A0ABW2I988_9BURK</name>
<reference evidence="10" key="1">
    <citation type="journal article" date="2019" name="Int. J. Syst. Evol. Microbiol.">
        <title>The Global Catalogue of Microorganisms (GCM) 10K type strain sequencing project: providing services to taxonomists for standard genome sequencing and annotation.</title>
        <authorList>
            <consortium name="The Broad Institute Genomics Platform"/>
            <consortium name="The Broad Institute Genome Sequencing Center for Infectious Disease"/>
            <person name="Wu L."/>
            <person name="Ma J."/>
        </authorList>
    </citation>
    <scope>NUCLEOTIDE SEQUENCE [LARGE SCALE GENOMIC DNA]</scope>
    <source>
        <strain evidence="10">KACC 12508</strain>
    </source>
</reference>
<feature type="transmembrane region" description="Helical" evidence="7">
    <location>
        <begin position="32"/>
        <end position="52"/>
    </location>
</feature>
<dbReference type="PANTHER" id="PTHR30176:SF3">
    <property type="entry name" value="FERREDOXIN-TYPE PROTEIN NAPH"/>
    <property type="match status" value="1"/>
</dbReference>
<evidence type="ECO:0000259" key="8">
    <source>
        <dbReference type="PROSITE" id="PS51379"/>
    </source>
</evidence>
<dbReference type="PANTHER" id="PTHR30176">
    <property type="entry name" value="FERREDOXIN-TYPE PROTEIN NAPH"/>
    <property type="match status" value="1"/>
</dbReference>
<keyword evidence="7" id="KW-0812">Transmembrane</keyword>
<feature type="transmembrane region" description="Helical" evidence="7">
    <location>
        <begin position="334"/>
        <end position="354"/>
    </location>
</feature>
<evidence type="ECO:0000256" key="2">
    <source>
        <dbReference type="ARBA" id="ARBA00022485"/>
    </source>
</evidence>
<dbReference type="Gene3D" id="2.60.40.10">
    <property type="entry name" value="Immunoglobulins"/>
    <property type="match status" value="1"/>
</dbReference>
<dbReference type="InterPro" id="IPR017900">
    <property type="entry name" value="4Fe4S_Fe_S_CS"/>
</dbReference>
<feature type="transmembrane region" description="Helical" evidence="7">
    <location>
        <begin position="153"/>
        <end position="170"/>
    </location>
</feature>
<evidence type="ECO:0000256" key="3">
    <source>
        <dbReference type="ARBA" id="ARBA00022723"/>
    </source>
</evidence>
<dbReference type="NCBIfam" id="TIGR02745">
    <property type="entry name" value="ccoG_rdxA_fixG"/>
    <property type="match status" value="1"/>
</dbReference>